<feature type="coiled-coil region" evidence="4">
    <location>
        <begin position="167"/>
        <end position="194"/>
    </location>
</feature>
<keyword evidence="3" id="KW-0233">DNA recombination</keyword>
<evidence type="ECO:0000256" key="1">
    <source>
        <dbReference type="ARBA" id="ARBA00008857"/>
    </source>
</evidence>
<dbReference type="SUPFAM" id="SSF56349">
    <property type="entry name" value="DNA breaking-rejoining enzymes"/>
    <property type="match status" value="1"/>
</dbReference>
<dbReference type="InterPro" id="IPR050090">
    <property type="entry name" value="Tyrosine_recombinase_XerCD"/>
</dbReference>
<comment type="similarity">
    <text evidence="1">Belongs to the 'phage' integrase family.</text>
</comment>
<protein>
    <submittedName>
        <fullName evidence="6">Tyrosine-type recombinase/integrase</fullName>
    </submittedName>
</protein>
<dbReference type="InterPro" id="IPR011010">
    <property type="entry name" value="DNA_brk_join_enz"/>
</dbReference>
<dbReference type="PROSITE" id="PS51898">
    <property type="entry name" value="TYR_RECOMBINASE"/>
    <property type="match status" value="1"/>
</dbReference>
<gene>
    <name evidence="6" type="ORF">GHI93_00915</name>
</gene>
<reference evidence="6 7" key="1">
    <citation type="submission" date="2019-10" db="EMBL/GenBank/DDBJ databases">
        <authorList>
            <person name="Dong K."/>
        </authorList>
    </citation>
    <scope>NUCLEOTIDE SEQUENCE [LARGE SCALE GENOMIC DNA]</scope>
    <source>
        <strain evidence="6 7">DSM 28960</strain>
    </source>
</reference>
<sequence length="435" mass="50691">MYFEQRKHKNGEIYFKAIERYIDPLTEKYKRASVIFTSDTSRGRAKAVRDLDEKIDKLIKERQEQFQGQAMKTFSDLKTSWFETWQTTVKHQTVNREILVISRLSELISDDILLSKITPLLIQNYLRQYKEKYHSTHSTMQHIKCTLNKIFDYGVLHNAIPFSPSRVVKLNATVSEKRDKKKRLEEKFMNEQEVGALLSELRGRRNQNYYDLALFLIGTGCRIGEASALTAADIDFKNRLVTIDKSLQAHDLRVKDFYLDTTKTEAGDRIEKLPEFVIEAIKRVIQRNNKFEAHCKESPHDVFKKFDFLFRTEYGAPITSHSYREILGRVNKALRENCKEKYGFEWTKNAVPHSFRHIHISVLRDDPSIPLKEVQERVGHIQEETTNGYTHLLSHGQERSVVAISRFVEKLGVKKQNKASSNLAPILPPMGKNKK</sequence>
<dbReference type="GO" id="GO:0015074">
    <property type="term" value="P:DNA integration"/>
    <property type="evidence" value="ECO:0007669"/>
    <property type="project" value="InterPro"/>
</dbReference>
<dbReference type="Gene3D" id="1.10.150.130">
    <property type="match status" value="1"/>
</dbReference>
<evidence type="ECO:0000256" key="3">
    <source>
        <dbReference type="ARBA" id="ARBA00023172"/>
    </source>
</evidence>
<feature type="domain" description="Tyr recombinase" evidence="5">
    <location>
        <begin position="184"/>
        <end position="403"/>
    </location>
</feature>
<dbReference type="GO" id="GO:0003677">
    <property type="term" value="F:DNA binding"/>
    <property type="evidence" value="ECO:0007669"/>
    <property type="project" value="UniProtKB-KW"/>
</dbReference>
<dbReference type="InterPro" id="IPR010998">
    <property type="entry name" value="Integrase_recombinase_N"/>
</dbReference>
<accession>A0A7X2D0K5</accession>
<evidence type="ECO:0000256" key="4">
    <source>
        <dbReference type="SAM" id="Coils"/>
    </source>
</evidence>
<evidence type="ECO:0000313" key="6">
    <source>
        <dbReference type="EMBL" id="MQW38512.1"/>
    </source>
</evidence>
<dbReference type="Proteomes" id="UP000439550">
    <property type="component" value="Unassembled WGS sequence"/>
</dbReference>
<dbReference type="AlphaFoldDB" id="A0A7X2D0K5"/>
<dbReference type="OrthoDB" id="9803188at2"/>
<evidence type="ECO:0000259" key="5">
    <source>
        <dbReference type="PROSITE" id="PS51898"/>
    </source>
</evidence>
<name>A0A7X2D0K5_9LACT</name>
<dbReference type="RefSeq" id="WP_153494739.1">
    <property type="nucleotide sequence ID" value="NZ_CBCRWP010000008.1"/>
</dbReference>
<dbReference type="PANTHER" id="PTHR30349">
    <property type="entry name" value="PHAGE INTEGRASE-RELATED"/>
    <property type="match status" value="1"/>
</dbReference>
<dbReference type="CDD" id="cd01189">
    <property type="entry name" value="INT_ICEBs1_C_like"/>
    <property type="match status" value="1"/>
</dbReference>
<proteinExistence type="inferred from homology"/>
<evidence type="ECO:0000256" key="2">
    <source>
        <dbReference type="ARBA" id="ARBA00023125"/>
    </source>
</evidence>
<dbReference type="GO" id="GO:0006310">
    <property type="term" value="P:DNA recombination"/>
    <property type="evidence" value="ECO:0007669"/>
    <property type="project" value="UniProtKB-KW"/>
</dbReference>
<keyword evidence="7" id="KW-1185">Reference proteome</keyword>
<keyword evidence="4" id="KW-0175">Coiled coil</keyword>
<dbReference type="EMBL" id="WITJ01000001">
    <property type="protein sequence ID" value="MQW38512.1"/>
    <property type="molecule type" value="Genomic_DNA"/>
</dbReference>
<dbReference type="PANTHER" id="PTHR30349:SF64">
    <property type="entry name" value="PROPHAGE INTEGRASE INTD-RELATED"/>
    <property type="match status" value="1"/>
</dbReference>
<comment type="caution">
    <text evidence="6">The sequence shown here is derived from an EMBL/GenBank/DDBJ whole genome shotgun (WGS) entry which is preliminary data.</text>
</comment>
<dbReference type="InterPro" id="IPR002104">
    <property type="entry name" value="Integrase_catalytic"/>
</dbReference>
<dbReference type="Pfam" id="PF00589">
    <property type="entry name" value="Phage_integrase"/>
    <property type="match status" value="1"/>
</dbReference>
<keyword evidence="2" id="KW-0238">DNA-binding</keyword>
<dbReference type="InterPro" id="IPR013762">
    <property type="entry name" value="Integrase-like_cat_sf"/>
</dbReference>
<organism evidence="6 7">
    <name type="scientific">Lactococcus hircilactis</name>
    <dbReference type="NCBI Taxonomy" id="1494462"/>
    <lineage>
        <taxon>Bacteria</taxon>
        <taxon>Bacillati</taxon>
        <taxon>Bacillota</taxon>
        <taxon>Bacilli</taxon>
        <taxon>Lactobacillales</taxon>
        <taxon>Streptococcaceae</taxon>
        <taxon>Lactococcus</taxon>
    </lineage>
</organism>
<dbReference type="Gene3D" id="1.10.443.10">
    <property type="entry name" value="Intergrase catalytic core"/>
    <property type="match status" value="1"/>
</dbReference>
<evidence type="ECO:0000313" key="7">
    <source>
        <dbReference type="Proteomes" id="UP000439550"/>
    </source>
</evidence>